<accession>A9WEP4</accession>
<dbReference type="STRING" id="324602.Caur_0557"/>
<evidence type="ECO:0000313" key="2">
    <source>
        <dbReference type="Proteomes" id="UP000002008"/>
    </source>
</evidence>
<dbReference type="InParanoid" id="A9WEP4"/>
<keyword evidence="2" id="KW-1185">Reference proteome</keyword>
<dbReference type="Proteomes" id="UP000002008">
    <property type="component" value="Chromosome"/>
</dbReference>
<reference evidence="2" key="1">
    <citation type="journal article" date="2011" name="BMC Genomics">
        <title>Complete genome sequence of the filamentous anoxygenic phototrophic bacterium Chloroflexus aurantiacus.</title>
        <authorList>
            <person name="Tang K.H."/>
            <person name="Barry K."/>
            <person name="Chertkov O."/>
            <person name="Dalin E."/>
            <person name="Han C.S."/>
            <person name="Hauser L.J."/>
            <person name="Honchak B.M."/>
            <person name="Karbach L.E."/>
            <person name="Land M.L."/>
            <person name="Lapidus A."/>
            <person name="Larimer F.W."/>
            <person name="Mikhailova N."/>
            <person name="Pitluck S."/>
            <person name="Pierson B.K."/>
            <person name="Blankenship R.E."/>
        </authorList>
    </citation>
    <scope>NUCLEOTIDE SEQUENCE [LARGE SCALE GENOMIC DNA]</scope>
    <source>
        <strain evidence="2">ATCC 29366 / DSM 635 / J-10-fl</strain>
    </source>
</reference>
<dbReference type="PATRIC" id="fig|324602.8.peg.637"/>
<dbReference type="KEGG" id="cau:Caur_0557"/>
<gene>
    <name evidence="1" type="ordered locus">Caur_0557</name>
</gene>
<dbReference type="eggNOG" id="ENOG5030IT0">
    <property type="taxonomic scope" value="Bacteria"/>
</dbReference>
<dbReference type="AlphaFoldDB" id="A9WEP4"/>
<name>A9WEP4_CHLAA</name>
<proteinExistence type="predicted"/>
<evidence type="ECO:0000313" key="1">
    <source>
        <dbReference type="EMBL" id="ABY33803.1"/>
    </source>
</evidence>
<dbReference type="EnsemblBacteria" id="ABY33803">
    <property type="protein sequence ID" value="ABY33803"/>
    <property type="gene ID" value="Caur_0557"/>
</dbReference>
<dbReference type="HOGENOM" id="CLU_563484_0_0_0"/>
<protein>
    <submittedName>
        <fullName evidence="1">Uncharacterized protein</fullName>
    </submittedName>
</protein>
<dbReference type="EMBL" id="CP000909">
    <property type="protein sequence ID" value="ABY33803.1"/>
    <property type="molecule type" value="Genomic_DNA"/>
</dbReference>
<dbReference type="RefSeq" id="WP_012256459.1">
    <property type="nucleotide sequence ID" value="NC_010175.1"/>
</dbReference>
<sequence>MNALLICNVGGRDVLHPALPKNGHSERQWAQTALERYPELCGTFSLPIISKALHYLATRRVVIDHVILIASDQPPPPVGNAKFWSSDTIYSAQIIAHLLCDGLTPYPRLDGQQITIWTIQTEDGQGCDPSDYDLTLRFLERRLAELRRVYPHHTAFFEVTGGTPAMTTGLLIAGTEIFGSQTEILSVHPNQELPIALNTGKRLLATPLRASLRSHAASYAYAAAARTFLEHEAIITDRLEPTAARLIAPLLAYAHHRFNFDFASARSALQRVRNAGPWRAELDSLLAQVNQPVRQFLLAEVVRGAAARYQIGLYADFLTQVVRFEENLLRYLCLQQGAWFCNRQRQLDPDGTYLAREWLSQQTFTLSRDRDPNRDLIADRSVMRELLGNLLGRAQPGQHNLLTAIDRLGELVKRRNELTHHLEGVQKAGLARAFAGPQASPSAADQIVPHLEQLYEQVCHQPLPPSPYQHINRLLDRLLQATQT</sequence>
<organism evidence="1 2">
    <name type="scientific">Chloroflexus aurantiacus (strain ATCC 29366 / DSM 635 / J-10-fl)</name>
    <dbReference type="NCBI Taxonomy" id="324602"/>
    <lineage>
        <taxon>Bacteria</taxon>
        <taxon>Bacillati</taxon>
        <taxon>Chloroflexota</taxon>
        <taxon>Chloroflexia</taxon>
        <taxon>Chloroflexales</taxon>
        <taxon>Chloroflexineae</taxon>
        <taxon>Chloroflexaceae</taxon>
        <taxon>Chloroflexus</taxon>
    </lineage>
</organism>